<feature type="region of interest" description="Disordered" evidence="4">
    <location>
        <begin position="15"/>
        <end position="94"/>
    </location>
</feature>
<feature type="compositionally biased region" description="Basic and acidic residues" evidence="4">
    <location>
        <begin position="44"/>
        <end position="65"/>
    </location>
</feature>
<dbReference type="PROSITE" id="PS51858">
    <property type="entry name" value="PPPDE"/>
    <property type="match status" value="1"/>
</dbReference>
<name>A0A4V4H2T7_MUSBA</name>
<dbReference type="GO" id="GO:0016579">
    <property type="term" value="P:protein deubiquitination"/>
    <property type="evidence" value="ECO:0007669"/>
    <property type="project" value="TreeGrafter"/>
</dbReference>
<proteinExistence type="inferred from homology"/>
<dbReference type="AlphaFoldDB" id="A0A4V4H2T7"/>
<dbReference type="InterPro" id="IPR008580">
    <property type="entry name" value="PPPDE_dom"/>
</dbReference>
<sequence>MDICQARDSIFLATAAAPPLPFSRGEPTASPEDERVVGRGKRQRERERESPPPPHLFRDFRETLIHRRSPGSPRRTHSRSMGSVMSSGGSPSKGDATLSPVVLNVYDLTPLNNYVRWLGIGIFHSGIEVHELEYGFGAHDFPTSGVFEVEPKTCPGFLYRCSILLGHTTMPPSEFHAFIESFATEYHGDTYHLISKNCNHFTDDVSKRLTGRPIPRWVNRLAGLGAICNCLLPESLRLPAVKQVAEYQGLSEDGSEFLSMITATTHDPLERDDADQEKYLFLRSGGEQLTIMKSVPK</sequence>
<dbReference type="Pfam" id="PF05903">
    <property type="entry name" value="Peptidase_C97"/>
    <property type="match status" value="1"/>
</dbReference>
<dbReference type="GO" id="GO:0006508">
    <property type="term" value="P:proteolysis"/>
    <property type="evidence" value="ECO:0007669"/>
    <property type="project" value="UniProtKB-KW"/>
</dbReference>
<evidence type="ECO:0000256" key="1">
    <source>
        <dbReference type="ARBA" id="ARBA00008140"/>
    </source>
</evidence>
<evidence type="ECO:0000313" key="7">
    <source>
        <dbReference type="Proteomes" id="UP000317650"/>
    </source>
</evidence>
<evidence type="ECO:0000256" key="4">
    <source>
        <dbReference type="SAM" id="MobiDB-lite"/>
    </source>
</evidence>
<gene>
    <name evidence="6" type="ORF">C4D60_Mb02t20070</name>
</gene>
<feature type="compositionally biased region" description="Basic residues" evidence="4">
    <location>
        <begin position="66"/>
        <end position="78"/>
    </location>
</feature>
<reference evidence="6 7" key="1">
    <citation type="journal article" date="2019" name="Nat. Plants">
        <title>Genome sequencing of Musa balbisiana reveals subgenome evolution and function divergence in polyploid bananas.</title>
        <authorList>
            <person name="Yao X."/>
        </authorList>
    </citation>
    <scope>NUCLEOTIDE SEQUENCE [LARGE SCALE GENOMIC DNA]</scope>
    <source>
        <strain evidence="7">cv. DH-PKW</strain>
        <tissue evidence="6">Leaves</tissue>
    </source>
</reference>
<dbReference type="EMBL" id="PYDT01000011">
    <property type="protein sequence ID" value="THU45636.1"/>
    <property type="molecule type" value="Genomic_DNA"/>
</dbReference>
<keyword evidence="2" id="KW-0645">Protease</keyword>
<accession>A0A4V4H2T7</accession>
<evidence type="ECO:0000313" key="6">
    <source>
        <dbReference type="EMBL" id="THU45636.1"/>
    </source>
</evidence>
<comment type="similarity">
    <text evidence="1">Belongs to the DeSI family.</text>
</comment>
<organism evidence="6 7">
    <name type="scientific">Musa balbisiana</name>
    <name type="common">Banana</name>
    <dbReference type="NCBI Taxonomy" id="52838"/>
    <lineage>
        <taxon>Eukaryota</taxon>
        <taxon>Viridiplantae</taxon>
        <taxon>Streptophyta</taxon>
        <taxon>Embryophyta</taxon>
        <taxon>Tracheophyta</taxon>
        <taxon>Spermatophyta</taxon>
        <taxon>Magnoliopsida</taxon>
        <taxon>Liliopsida</taxon>
        <taxon>Zingiberales</taxon>
        <taxon>Musaceae</taxon>
        <taxon>Musa</taxon>
    </lineage>
</organism>
<dbReference type="SMART" id="SM01179">
    <property type="entry name" value="DUF862"/>
    <property type="match status" value="1"/>
</dbReference>
<comment type="caution">
    <text evidence="6">The sequence shown here is derived from an EMBL/GenBank/DDBJ whole genome shotgun (WGS) entry which is preliminary data.</text>
</comment>
<dbReference type="Gene3D" id="3.90.1720.30">
    <property type="entry name" value="PPPDE domains"/>
    <property type="match status" value="1"/>
</dbReference>
<dbReference type="GO" id="GO:0101005">
    <property type="term" value="F:deubiquitinase activity"/>
    <property type="evidence" value="ECO:0007669"/>
    <property type="project" value="TreeGrafter"/>
</dbReference>
<evidence type="ECO:0000256" key="2">
    <source>
        <dbReference type="ARBA" id="ARBA00022670"/>
    </source>
</evidence>
<keyword evidence="7" id="KW-1185">Reference proteome</keyword>
<evidence type="ECO:0000259" key="5">
    <source>
        <dbReference type="PROSITE" id="PS51858"/>
    </source>
</evidence>
<protein>
    <recommendedName>
        <fullName evidence="5">PPPDE domain-containing protein</fullName>
    </recommendedName>
</protein>
<dbReference type="PANTHER" id="PTHR12378:SF80">
    <property type="entry name" value="IP06716P-RELATED"/>
    <property type="match status" value="1"/>
</dbReference>
<dbReference type="PANTHER" id="PTHR12378">
    <property type="entry name" value="DESUMOYLATING ISOPEPTIDASE"/>
    <property type="match status" value="1"/>
</dbReference>
<dbReference type="InterPro" id="IPR042266">
    <property type="entry name" value="PPPDE_sf"/>
</dbReference>
<feature type="compositionally biased region" description="Low complexity" evidence="4">
    <location>
        <begin position="79"/>
        <end position="94"/>
    </location>
</feature>
<dbReference type="STRING" id="52838.A0A4V4H2T7"/>
<keyword evidence="3" id="KW-0378">Hydrolase</keyword>
<dbReference type="Proteomes" id="UP000317650">
    <property type="component" value="Chromosome 2"/>
</dbReference>
<evidence type="ECO:0000256" key="3">
    <source>
        <dbReference type="ARBA" id="ARBA00022801"/>
    </source>
</evidence>
<feature type="domain" description="PPPDE" evidence="5">
    <location>
        <begin position="99"/>
        <end position="236"/>
    </location>
</feature>